<gene>
    <name evidence="6" type="ORF">HYC85_008588</name>
</gene>
<evidence type="ECO:0000259" key="5">
    <source>
        <dbReference type="Pfam" id="PF17766"/>
    </source>
</evidence>
<evidence type="ECO:0000256" key="1">
    <source>
        <dbReference type="ARBA" id="ARBA00011073"/>
    </source>
</evidence>
<evidence type="ECO:0000256" key="2">
    <source>
        <dbReference type="ARBA" id="ARBA00022729"/>
    </source>
</evidence>
<evidence type="ECO:0000256" key="3">
    <source>
        <dbReference type="SAM" id="MobiDB-lite"/>
    </source>
</evidence>
<evidence type="ECO:0000313" key="6">
    <source>
        <dbReference type="EMBL" id="KAF5955732.1"/>
    </source>
</evidence>
<name>A0A7J7HS87_CAMSI</name>
<dbReference type="GO" id="GO:0006508">
    <property type="term" value="P:proteolysis"/>
    <property type="evidence" value="ECO:0007669"/>
    <property type="project" value="InterPro"/>
</dbReference>
<accession>A0A7J7HS87</accession>
<dbReference type="Gene3D" id="2.60.40.2310">
    <property type="match status" value="1"/>
</dbReference>
<dbReference type="EMBL" id="JACBKZ010000003">
    <property type="protein sequence ID" value="KAF5955732.1"/>
    <property type="molecule type" value="Genomic_DNA"/>
</dbReference>
<dbReference type="Gene3D" id="3.50.30.30">
    <property type="match status" value="1"/>
</dbReference>
<proteinExistence type="inferred from homology"/>
<protein>
    <recommendedName>
        <fullName evidence="8">Peptidase S8/S53 domain-containing protein</fullName>
    </recommendedName>
</protein>
<evidence type="ECO:0008006" key="8">
    <source>
        <dbReference type="Google" id="ProtNLM"/>
    </source>
</evidence>
<comment type="similarity">
    <text evidence="1">Belongs to the peptidase S8 family.</text>
</comment>
<dbReference type="GO" id="GO:0004252">
    <property type="term" value="F:serine-type endopeptidase activity"/>
    <property type="evidence" value="ECO:0007669"/>
    <property type="project" value="InterPro"/>
</dbReference>
<dbReference type="AlphaFoldDB" id="A0A7J7HS87"/>
<feature type="compositionally biased region" description="Basic and acidic residues" evidence="3">
    <location>
        <begin position="464"/>
        <end position="485"/>
    </location>
</feature>
<keyword evidence="7" id="KW-1185">Reference proteome</keyword>
<evidence type="ECO:0000313" key="7">
    <source>
        <dbReference type="Proteomes" id="UP000593564"/>
    </source>
</evidence>
<evidence type="ECO:0000259" key="4">
    <source>
        <dbReference type="Pfam" id="PF00082"/>
    </source>
</evidence>
<dbReference type="SUPFAM" id="SSF52743">
    <property type="entry name" value="Subtilisin-like"/>
    <property type="match status" value="1"/>
</dbReference>
<dbReference type="InterPro" id="IPR036852">
    <property type="entry name" value="Peptidase_S8/S53_dom_sf"/>
</dbReference>
<dbReference type="InterPro" id="IPR041469">
    <property type="entry name" value="Subtilisin-like_FN3"/>
</dbReference>
<keyword evidence="2" id="KW-0732">Signal</keyword>
<dbReference type="InterPro" id="IPR000209">
    <property type="entry name" value="Peptidase_S8/S53_dom"/>
</dbReference>
<dbReference type="Pfam" id="PF17766">
    <property type="entry name" value="fn3_6"/>
    <property type="match status" value="1"/>
</dbReference>
<feature type="region of interest" description="Disordered" evidence="3">
    <location>
        <begin position="462"/>
        <end position="485"/>
    </location>
</feature>
<comment type="caution">
    <text evidence="6">The sequence shown here is derived from an EMBL/GenBank/DDBJ whole genome shotgun (WGS) entry which is preliminary data.</text>
</comment>
<sequence length="485" mass="54066">MDLSSMPKAFSRPYSCVQVFPPPKLKPLKHPPATFLRIETCRSESTPLIPPNFLALIRSRARVAMYKALWDKGVYTSDILAAIDQAIADGIDVMSLSLGIDGIPLYEDPIAITTFAALEKGIFVSTSAGNEGPLLKSLCNGTPWVLTVAAGTIDRKFNANLALDNGITVTGSSFYLGNLTSLTLIFMNMCDNFEELKKIGNKIVVCDDKNNSLFEQVNNVNVTGGIFITKNTNLEFFIQSKVLNRDIRSIQDIGNGKPATPLAIEAGHVDPTKALDPRLVYDLKTEDYVNLLCALNYTMKQIHAITRSSSYVCSNPSLDLNYPSFIAFFNANDSHSDLNTVKEFQRTLTNVGERMTTYVSKLSPMEGLKVRVVPEKLVFTVRYEKQSYKLEIEGPRLMKEMVPTQKFADSKAPKIIWALMKKVEEYCKVKDYTTRVKAGMQAADSTAPILVQSLAIALLNETPRNVDPRDRSKMENHRDPRRQNK</sequence>
<dbReference type="PANTHER" id="PTHR10795">
    <property type="entry name" value="PROPROTEIN CONVERTASE SUBTILISIN/KEXIN"/>
    <property type="match status" value="1"/>
</dbReference>
<dbReference type="Pfam" id="PF00082">
    <property type="entry name" value="Peptidase_S8"/>
    <property type="match status" value="1"/>
</dbReference>
<dbReference type="Gene3D" id="3.40.50.200">
    <property type="entry name" value="Peptidase S8/S53 domain"/>
    <property type="match status" value="1"/>
</dbReference>
<dbReference type="Proteomes" id="UP000593564">
    <property type="component" value="Unassembled WGS sequence"/>
</dbReference>
<dbReference type="InterPro" id="IPR045051">
    <property type="entry name" value="SBT"/>
</dbReference>
<organism evidence="6 7">
    <name type="scientific">Camellia sinensis</name>
    <name type="common">Tea plant</name>
    <name type="synonym">Thea sinensis</name>
    <dbReference type="NCBI Taxonomy" id="4442"/>
    <lineage>
        <taxon>Eukaryota</taxon>
        <taxon>Viridiplantae</taxon>
        <taxon>Streptophyta</taxon>
        <taxon>Embryophyta</taxon>
        <taxon>Tracheophyta</taxon>
        <taxon>Spermatophyta</taxon>
        <taxon>Magnoliopsida</taxon>
        <taxon>eudicotyledons</taxon>
        <taxon>Gunneridae</taxon>
        <taxon>Pentapetalae</taxon>
        <taxon>asterids</taxon>
        <taxon>Ericales</taxon>
        <taxon>Theaceae</taxon>
        <taxon>Camellia</taxon>
    </lineage>
</organism>
<reference evidence="7" key="1">
    <citation type="journal article" date="2020" name="Nat. Commun.">
        <title>Genome assembly of wild tea tree DASZ reveals pedigree and selection history of tea varieties.</title>
        <authorList>
            <person name="Zhang W."/>
            <person name="Zhang Y."/>
            <person name="Qiu H."/>
            <person name="Guo Y."/>
            <person name="Wan H."/>
            <person name="Zhang X."/>
            <person name="Scossa F."/>
            <person name="Alseekh S."/>
            <person name="Zhang Q."/>
            <person name="Wang P."/>
            <person name="Xu L."/>
            <person name="Schmidt M.H."/>
            <person name="Jia X."/>
            <person name="Li D."/>
            <person name="Zhu A."/>
            <person name="Guo F."/>
            <person name="Chen W."/>
            <person name="Ni D."/>
            <person name="Usadel B."/>
            <person name="Fernie A.R."/>
            <person name="Wen W."/>
        </authorList>
    </citation>
    <scope>NUCLEOTIDE SEQUENCE [LARGE SCALE GENOMIC DNA]</scope>
    <source>
        <strain evidence="7">cv. G240</strain>
    </source>
</reference>
<feature type="domain" description="Peptidase S8/S53" evidence="4">
    <location>
        <begin position="60"/>
        <end position="155"/>
    </location>
</feature>
<reference evidence="6 7" key="2">
    <citation type="submission" date="2020-07" db="EMBL/GenBank/DDBJ databases">
        <title>Genome assembly of wild tea tree DASZ reveals pedigree and selection history of tea varieties.</title>
        <authorList>
            <person name="Zhang W."/>
        </authorList>
    </citation>
    <scope>NUCLEOTIDE SEQUENCE [LARGE SCALE GENOMIC DNA]</scope>
    <source>
        <strain evidence="7">cv. G240</strain>
        <tissue evidence="6">Leaf</tissue>
    </source>
</reference>
<feature type="domain" description="Subtilisin-like protease fibronectin type-III" evidence="5">
    <location>
        <begin position="319"/>
        <end position="396"/>
    </location>
</feature>